<dbReference type="InterPro" id="IPR013783">
    <property type="entry name" value="Ig-like_fold"/>
</dbReference>
<feature type="non-terminal residue" evidence="12">
    <location>
        <position position="1"/>
    </location>
</feature>
<evidence type="ECO:0000256" key="8">
    <source>
        <dbReference type="ARBA" id="ARBA00023170"/>
    </source>
</evidence>
<dbReference type="CDD" id="cd00063">
    <property type="entry name" value="FN3"/>
    <property type="match status" value="3"/>
</dbReference>
<evidence type="ECO:0000256" key="6">
    <source>
        <dbReference type="ARBA" id="ARBA00022989"/>
    </source>
</evidence>
<feature type="domain" description="Fibronectin type-III" evidence="11">
    <location>
        <begin position="619"/>
        <end position="715"/>
    </location>
</feature>
<dbReference type="Proteomes" id="UP000886611">
    <property type="component" value="Unassembled WGS sequence"/>
</dbReference>
<evidence type="ECO:0000256" key="1">
    <source>
        <dbReference type="ARBA" id="ARBA00004479"/>
    </source>
</evidence>
<dbReference type="InterPro" id="IPR003961">
    <property type="entry name" value="FN3_dom"/>
</dbReference>
<keyword evidence="5" id="KW-0677">Repeat</keyword>
<dbReference type="EMBL" id="JAATIS010000094">
    <property type="protein sequence ID" value="KAG2470781.1"/>
    <property type="molecule type" value="Genomic_DNA"/>
</dbReference>
<dbReference type="PANTHER" id="PTHR48423:SF1">
    <property type="entry name" value="INTERLEUKIN-27 RECEPTOR SUBUNIT ALPHA"/>
    <property type="match status" value="1"/>
</dbReference>
<gene>
    <name evidence="12" type="primary">Il12rb2_0</name>
    <name evidence="12" type="ORF">GTO96_0006545</name>
</gene>
<keyword evidence="13" id="KW-1185">Reference proteome</keyword>
<evidence type="ECO:0000256" key="3">
    <source>
        <dbReference type="ARBA" id="ARBA00022692"/>
    </source>
</evidence>
<keyword evidence="8" id="KW-0675">Receptor</keyword>
<dbReference type="PANTHER" id="PTHR48423">
    <property type="entry name" value="INTERLEUKIN-27 RECEPTOR SUBUNIT ALPHA"/>
    <property type="match status" value="1"/>
</dbReference>
<keyword evidence="7 10" id="KW-0472">Membrane</keyword>
<dbReference type="InterPro" id="IPR036116">
    <property type="entry name" value="FN3_sf"/>
</dbReference>
<dbReference type="GO" id="GO:0005886">
    <property type="term" value="C:plasma membrane"/>
    <property type="evidence" value="ECO:0007669"/>
    <property type="project" value="UniProtKB-ARBA"/>
</dbReference>
<evidence type="ECO:0000256" key="9">
    <source>
        <dbReference type="ARBA" id="ARBA00023180"/>
    </source>
</evidence>
<evidence type="ECO:0000256" key="5">
    <source>
        <dbReference type="ARBA" id="ARBA00022737"/>
    </source>
</evidence>
<keyword evidence="3 10" id="KW-0812">Transmembrane</keyword>
<reference evidence="12 13" key="1">
    <citation type="journal article" date="2021" name="Cell">
        <title>Tracing the genetic footprints of vertebrate landing in non-teleost ray-finned fishes.</title>
        <authorList>
            <person name="Bi X."/>
            <person name="Wang K."/>
            <person name="Yang L."/>
            <person name="Pan H."/>
            <person name="Jiang H."/>
            <person name="Wei Q."/>
            <person name="Fang M."/>
            <person name="Yu H."/>
            <person name="Zhu C."/>
            <person name="Cai Y."/>
            <person name="He Y."/>
            <person name="Gan X."/>
            <person name="Zeng H."/>
            <person name="Yu D."/>
            <person name="Zhu Y."/>
            <person name="Jiang H."/>
            <person name="Qiu Q."/>
            <person name="Yang H."/>
            <person name="Zhang Y.E."/>
            <person name="Wang W."/>
            <person name="Zhu M."/>
            <person name="He S."/>
            <person name="Zhang G."/>
        </authorList>
    </citation>
    <scope>NUCLEOTIDE SEQUENCE [LARGE SCALE GENOMIC DNA]</scope>
    <source>
        <strain evidence="12">Bchr_013</strain>
    </source>
</reference>
<feature type="domain" description="Fibronectin type-III" evidence="11">
    <location>
        <begin position="334"/>
        <end position="425"/>
    </location>
</feature>
<keyword evidence="4" id="KW-0732">Signal</keyword>
<protein>
    <submittedName>
        <fullName evidence="12">I12R2 protein</fullName>
    </submittedName>
</protein>
<keyword evidence="9" id="KW-0325">Glycoprotein</keyword>
<dbReference type="Gene3D" id="2.60.40.10">
    <property type="entry name" value="Immunoglobulins"/>
    <property type="match status" value="2"/>
</dbReference>
<comment type="similarity">
    <text evidence="2">Belongs to the type I cytokine receptor family. Type 2 subfamily.</text>
</comment>
<dbReference type="Pfam" id="PF00041">
    <property type="entry name" value="fn3"/>
    <property type="match status" value="1"/>
</dbReference>
<feature type="transmembrane region" description="Helical" evidence="10">
    <location>
        <begin position="720"/>
        <end position="740"/>
    </location>
</feature>
<organism evidence="12 13">
    <name type="scientific">Polypterus senegalus</name>
    <name type="common">Senegal bichir</name>
    <dbReference type="NCBI Taxonomy" id="55291"/>
    <lineage>
        <taxon>Eukaryota</taxon>
        <taxon>Metazoa</taxon>
        <taxon>Chordata</taxon>
        <taxon>Craniata</taxon>
        <taxon>Vertebrata</taxon>
        <taxon>Euteleostomi</taxon>
        <taxon>Actinopterygii</taxon>
        <taxon>Polypteriformes</taxon>
        <taxon>Polypteridae</taxon>
        <taxon>Polypterus</taxon>
    </lineage>
</organism>
<comment type="subcellular location">
    <subcellularLocation>
        <location evidence="1">Membrane</location>
        <topology evidence="1">Single-pass type I membrane protein</topology>
    </subcellularLocation>
</comment>
<dbReference type="SMART" id="SM00060">
    <property type="entry name" value="FN3"/>
    <property type="match status" value="3"/>
</dbReference>
<dbReference type="SUPFAM" id="SSF49265">
    <property type="entry name" value="Fibronectin type III"/>
    <property type="match status" value="2"/>
</dbReference>
<evidence type="ECO:0000256" key="7">
    <source>
        <dbReference type="ARBA" id="ARBA00023136"/>
    </source>
</evidence>
<evidence type="ECO:0000256" key="10">
    <source>
        <dbReference type="SAM" id="Phobius"/>
    </source>
</evidence>
<evidence type="ECO:0000259" key="11">
    <source>
        <dbReference type="PROSITE" id="PS50853"/>
    </source>
</evidence>
<feature type="non-terminal residue" evidence="12">
    <location>
        <position position="867"/>
    </location>
</feature>
<evidence type="ECO:0000256" key="2">
    <source>
        <dbReference type="ARBA" id="ARBA00008921"/>
    </source>
</evidence>
<evidence type="ECO:0000256" key="4">
    <source>
        <dbReference type="ARBA" id="ARBA00022729"/>
    </source>
</evidence>
<dbReference type="AlphaFoldDB" id="A0A8X7XMI1"/>
<dbReference type="PROSITE" id="PS50853">
    <property type="entry name" value="FN3"/>
    <property type="match status" value="2"/>
</dbReference>
<comment type="caution">
    <text evidence="12">The sequence shown here is derived from an EMBL/GenBank/DDBJ whole genome shotgun (WGS) entry which is preliminary data.</text>
</comment>
<name>A0A8X7XMI1_POLSE</name>
<accession>A0A8X7XMI1</accession>
<evidence type="ECO:0000313" key="12">
    <source>
        <dbReference type="EMBL" id="KAG2470781.1"/>
    </source>
</evidence>
<sequence>MKTCVWSGRSSPCQDGHLSAFLYDSEGRVLKGVTKTQSGIGGFFLKFSPARNIVWCFTQTTAAASQKNSVLIFTPTYAWVRPWDQSERNAPGPVTLSSEPPCSGLTGKSVGRAKDFVMVEMLTRPVKEKRTSESIYDLDTRPQCSYEQVVEWVGGPWCLGAASSVSIQCLWQLSFQMGRTINRTCAMSTPLPPGCTEASLQLHAGSSSVTTDFTREKSSISFTRPSLLQVLGCVMICHGLTSRPHCDVTVTRRYSVSNLRCFFTKELQCSWEYSPGTPDDTNFTFHLNSRYEWSLNITARNTSVTVQRFHYIIYHNVQVWLSTSDAAEEYNKLPPPNITEMDAEHSLISVLWYFPCNEVQERNCRLRYRADGDSWTEVDGEDVGIEYNLEDPQPYTLYWFQVRCTCNGNVWSDWSEASSVRSMEESPVGPLDVFIDLTDSPALVWKTLPMNQARGKILGYVVRFTGTDGINVIINSTMEDFNCSSEKEEEQQRWNSRQICNVPFPENWTGTASIIAFSAAGKTKPTELLFTGLDPLAPADLRVHVVDTPQGKGFTLSWRPPPAVPSRFLQEYLVQSRQLAKGDFKPFVPYVVSVFAVYTEGISHPASCLAYADEAAPSAGPPLSSFSVTTSTINVSWEEIPLIHRKGFIHVYRLAWGKVQLGITPVREHMVNVSQRWYVIKDLNPKEKYQIWVCGITNGQEGKCSTRTHIMIGDAFNQGLLGLFAFMFLVFIMLIVAMTFHQKIREWACPLIPVWCYQKVPKPVNCQPDLEDDSHHHINFMSTALGSSLGNILTDLEVVERPVTTEDPTLSETAEEEDDELHKDYSMMNNSDFVPISQLPEEEAMDCDWKPVISGYEKHFMPSPDEI</sequence>
<proteinExistence type="inferred from homology"/>
<evidence type="ECO:0000313" key="13">
    <source>
        <dbReference type="Proteomes" id="UP000886611"/>
    </source>
</evidence>
<keyword evidence="6 10" id="KW-1133">Transmembrane helix</keyword>
<dbReference type="InterPro" id="IPR052672">
    <property type="entry name" value="Type1_Cytokine_Rcpt_Type2"/>
</dbReference>